<dbReference type="HAMAP" id="MF_01398">
    <property type="entry name" value="ATP_synth_b_bprime"/>
    <property type="match status" value="1"/>
</dbReference>
<dbReference type="EMBL" id="JQBS01000007">
    <property type="protein sequence ID" value="KRN57332.1"/>
    <property type="molecule type" value="Genomic_DNA"/>
</dbReference>
<keyword evidence="9 13" id="KW-0472">Membrane</keyword>
<dbReference type="CDD" id="cd06503">
    <property type="entry name" value="ATP-synt_Fo_b"/>
    <property type="match status" value="1"/>
</dbReference>
<evidence type="ECO:0000256" key="13">
    <source>
        <dbReference type="HAMAP-Rule" id="MF_01398"/>
    </source>
</evidence>
<evidence type="ECO:0000256" key="1">
    <source>
        <dbReference type="ARBA" id="ARBA00005513"/>
    </source>
</evidence>
<comment type="caution">
    <text evidence="16">The sequence shown here is derived from an EMBL/GenBank/DDBJ whole genome shotgun (WGS) entry which is preliminary data.</text>
</comment>
<dbReference type="PANTHER" id="PTHR33445">
    <property type="entry name" value="ATP SYNTHASE SUBUNIT B', CHLOROPLASTIC"/>
    <property type="match status" value="1"/>
</dbReference>
<evidence type="ECO:0000256" key="15">
    <source>
        <dbReference type="SAM" id="Coils"/>
    </source>
</evidence>
<evidence type="ECO:0000256" key="9">
    <source>
        <dbReference type="ARBA" id="ARBA00023136"/>
    </source>
</evidence>
<comment type="subcellular location">
    <subcellularLocation>
        <location evidence="13">Cell membrane</location>
        <topology evidence="13">Single-pass membrane protein</topology>
    </subcellularLocation>
    <subcellularLocation>
        <location evidence="12">Endomembrane system</location>
        <topology evidence="12">Single-pass membrane protein</topology>
    </subcellularLocation>
</comment>
<dbReference type="eggNOG" id="COG0711">
    <property type="taxonomic scope" value="Bacteria"/>
</dbReference>
<keyword evidence="17" id="KW-1185">Reference proteome</keyword>
<dbReference type="PATRIC" id="fig|1449336.4.peg.321"/>
<comment type="function">
    <text evidence="11 13">F(1)F(0) ATP synthase produces ATP from ADP in the presence of a proton or sodium gradient. F-type ATPases consist of two structural domains, F(1) containing the extramembraneous catalytic core and F(0) containing the membrane proton channel, linked together by a central stalk and a peripheral stalk. During catalysis, ATP synthesis in the catalytic domain of F(1) is coupled via a rotary mechanism of the central stalk subunits to proton translocation.</text>
</comment>
<dbReference type="InterPro" id="IPR002146">
    <property type="entry name" value="ATP_synth_b/b'su_bac/chlpt"/>
</dbReference>
<organism evidence="16 17">
    <name type="scientific">Carnobacterium divergens DSM 20623</name>
    <dbReference type="NCBI Taxonomy" id="1449336"/>
    <lineage>
        <taxon>Bacteria</taxon>
        <taxon>Bacillati</taxon>
        <taxon>Bacillota</taxon>
        <taxon>Bacilli</taxon>
        <taxon>Lactobacillales</taxon>
        <taxon>Carnobacteriaceae</taxon>
        <taxon>Carnobacterium</taxon>
    </lineage>
</organism>
<keyword evidence="8 13" id="KW-0406">Ion transport</keyword>
<evidence type="ECO:0000313" key="16">
    <source>
        <dbReference type="EMBL" id="KRN57332.1"/>
    </source>
</evidence>
<dbReference type="GO" id="GO:0005886">
    <property type="term" value="C:plasma membrane"/>
    <property type="evidence" value="ECO:0007669"/>
    <property type="project" value="UniProtKB-SubCell"/>
</dbReference>
<evidence type="ECO:0000256" key="6">
    <source>
        <dbReference type="ARBA" id="ARBA00022781"/>
    </source>
</evidence>
<evidence type="ECO:0000313" key="17">
    <source>
        <dbReference type="Proteomes" id="UP000051658"/>
    </source>
</evidence>
<keyword evidence="3 13" id="KW-1003">Cell membrane</keyword>
<keyword evidence="10 13" id="KW-0066">ATP synthesis</keyword>
<dbReference type="GO" id="GO:0046933">
    <property type="term" value="F:proton-transporting ATP synthase activity, rotational mechanism"/>
    <property type="evidence" value="ECO:0007669"/>
    <property type="project" value="UniProtKB-UniRule"/>
</dbReference>
<evidence type="ECO:0000256" key="10">
    <source>
        <dbReference type="ARBA" id="ARBA00023310"/>
    </source>
</evidence>
<evidence type="ECO:0000256" key="11">
    <source>
        <dbReference type="ARBA" id="ARBA00025198"/>
    </source>
</evidence>
<dbReference type="PANTHER" id="PTHR33445:SF1">
    <property type="entry name" value="ATP SYNTHASE SUBUNIT B"/>
    <property type="match status" value="1"/>
</dbReference>
<dbReference type="GO" id="GO:0045259">
    <property type="term" value="C:proton-transporting ATP synthase complex"/>
    <property type="evidence" value="ECO:0007669"/>
    <property type="project" value="UniProtKB-KW"/>
</dbReference>
<proteinExistence type="inferred from homology"/>
<keyword evidence="6 13" id="KW-0375">Hydrogen ion transport</keyword>
<evidence type="ECO:0000256" key="7">
    <source>
        <dbReference type="ARBA" id="ARBA00022989"/>
    </source>
</evidence>
<name>A0A0R2I6A3_CARDV</name>
<evidence type="ECO:0000256" key="12">
    <source>
        <dbReference type="ARBA" id="ARBA00037847"/>
    </source>
</evidence>
<gene>
    <name evidence="13" type="primary">atpF</name>
    <name evidence="16" type="ORF">IV74_GL000314</name>
</gene>
<keyword evidence="5 13" id="KW-0812">Transmembrane</keyword>
<dbReference type="InterPro" id="IPR005864">
    <property type="entry name" value="ATP_synth_F0_bsu_bac"/>
</dbReference>
<evidence type="ECO:0000256" key="2">
    <source>
        <dbReference type="ARBA" id="ARBA00022448"/>
    </source>
</evidence>
<dbReference type="InterPro" id="IPR050059">
    <property type="entry name" value="ATP_synthase_B_chain"/>
</dbReference>
<accession>A0A0R2I6A3</accession>
<dbReference type="SUPFAM" id="SSF81573">
    <property type="entry name" value="F1F0 ATP synthase subunit B, membrane domain"/>
    <property type="match status" value="1"/>
</dbReference>
<keyword evidence="15" id="KW-0175">Coiled coil</keyword>
<dbReference type="RefSeq" id="WP_034571065.1">
    <property type="nucleotide sequence ID" value="NZ_JQBS01000007.1"/>
</dbReference>
<keyword evidence="7 13" id="KW-1133">Transmembrane helix</keyword>
<sequence length="168" mass="18925">MYDLVLGESTSAGDTIFVLLAFLLLLLVLKKFAWKPLMGIMEERERQISKNIDSAENSRIEANRLAVEGKEKMDETRNEALTILNNARENGERIKRDMLEKAKEDAERIKAEAQLDIEMEKQKAIESVKSDVSQLSMEIAAKLIGKELTSEGHAALIDEYIEGLADDK</sequence>
<dbReference type="NCBIfam" id="TIGR01144">
    <property type="entry name" value="ATP_synt_b"/>
    <property type="match status" value="1"/>
</dbReference>
<evidence type="ECO:0000256" key="4">
    <source>
        <dbReference type="ARBA" id="ARBA00022547"/>
    </source>
</evidence>
<dbReference type="Pfam" id="PF00430">
    <property type="entry name" value="ATP-synt_B"/>
    <property type="match status" value="1"/>
</dbReference>
<evidence type="ECO:0000256" key="5">
    <source>
        <dbReference type="ARBA" id="ARBA00022692"/>
    </source>
</evidence>
<comment type="subunit">
    <text evidence="13">F-type ATPases have 2 components, F(1) - the catalytic core - and F(0) - the membrane proton channel. F(1) has five subunits: alpha(3), beta(3), gamma(1), delta(1), epsilon(1). F(0) has three main subunits: a(1), b(2) and c(10-14). The alpha and beta chains form an alternating ring which encloses part of the gamma chain. F(1) is attached to F(0) by a central stalk formed by the gamma and epsilon chains, while a peripheral stalk is formed by the delta and b chains.</text>
</comment>
<dbReference type="GO" id="GO:0046961">
    <property type="term" value="F:proton-transporting ATPase activity, rotational mechanism"/>
    <property type="evidence" value="ECO:0007669"/>
    <property type="project" value="TreeGrafter"/>
</dbReference>
<evidence type="ECO:0000256" key="8">
    <source>
        <dbReference type="ARBA" id="ARBA00023065"/>
    </source>
</evidence>
<evidence type="ECO:0000256" key="3">
    <source>
        <dbReference type="ARBA" id="ARBA00022475"/>
    </source>
</evidence>
<protein>
    <recommendedName>
        <fullName evidence="13">ATP synthase subunit b</fullName>
    </recommendedName>
    <alternativeName>
        <fullName evidence="13">ATP synthase F(0) sector subunit b</fullName>
    </alternativeName>
    <alternativeName>
        <fullName evidence="13">ATPase subunit I</fullName>
    </alternativeName>
    <alternativeName>
        <fullName evidence="13">F-type ATPase subunit b</fullName>
        <shortName evidence="13">F-ATPase subunit b</shortName>
    </alternativeName>
</protein>
<dbReference type="Gene3D" id="1.20.5.620">
    <property type="entry name" value="F1F0 ATP synthase subunit B, membrane domain"/>
    <property type="match status" value="1"/>
</dbReference>
<comment type="function">
    <text evidence="13">Component of the F(0) channel, it forms part of the peripheral stalk, linking F(1) to F(0).</text>
</comment>
<feature type="transmembrane region" description="Helical" evidence="13">
    <location>
        <begin position="12"/>
        <end position="29"/>
    </location>
</feature>
<evidence type="ECO:0000256" key="14">
    <source>
        <dbReference type="RuleBase" id="RU003848"/>
    </source>
</evidence>
<dbReference type="InterPro" id="IPR028987">
    <property type="entry name" value="ATP_synth_B-like_membr_sf"/>
</dbReference>
<feature type="coiled-coil region" evidence="15">
    <location>
        <begin position="70"/>
        <end position="123"/>
    </location>
</feature>
<dbReference type="Proteomes" id="UP000051658">
    <property type="component" value="Unassembled WGS sequence"/>
</dbReference>
<keyword evidence="4 13" id="KW-0138">CF(0)</keyword>
<dbReference type="GeneID" id="89588308"/>
<reference evidence="16 17" key="1">
    <citation type="journal article" date="2015" name="Genome Announc.">
        <title>Expanding the biotechnology potential of lactobacilli through comparative genomics of 213 strains and associated genera.</title>
        <authorList>
            <person name="Sun Z."/>
            <person name="Harris H.M."/>
            <person name="McCann A."/>
            <person name="Guo C."/>
            <person name="Argimon S."/>
            <person name="Zhang W."/>
            <person name="Yang X."/>
            <person name="Jeffery I.B."/>
            <person name="Cooney J.C."/>
            <person name="Kagawa T.F."/>
            <person name="Liu W."/>
            <person name="Song Y."/>
            <person name="Salvetti E."/>
            <person name="Wrobel A."/>
            <person name="Rasinkangas P."/>
            <person name="Parkhill J."/>
            <person name="Rea M.C."/>
            <person name="O'Sullivan O."/>
            <person name="Ritari J."/>
            <person name="Douillard F.P."/>
            <person name="Paul Ross R."/>
            <person name="Yang R."/>
            <person name="Briner A.E."/>
            <person name="Felis G.E."/>
            <person name="de Vos W.M."/>
            <person name="Barrangou R."/>
            <person name="Klaenhammer T.R."/>
            <person name="Caufield P.W."/>
            <person name="Cui Y."/>
            <person name="Zhang H."/>
            <person name="O'Toole P.W."/>
        </authorList>
    </citation>
    <scope>NUCLEOTIDE SEQUENCE [LARGE SCALE GENOMIC DNA]</scope>
    <source>
        <strain evidence="16 17">DSM 20623</strain>
    </source>
</reference>
<comment type="similarity">
    <text evidence="1 13 14">Belongs to the ATPase B chain family.</text>
</comment>
<dbReference type="AlphaFoldDB" id="A0A0R2I6A3"/>
<keyword evidence="2 13" id="KW-0813">Transport</keyword>
<dbReference type="GO" id="GO:0012505">
    <property type="term" value="C:endomembrane system"/>
    <property type="evidence" value="ECO:0007669"/>
    <property type="project" value="UniProtKB-SubCell"/>
</dbReference>